<dbReference type="Gene3D" id="2.40.128.110">
    <property type="entry name" value="Lipid/polyisoprenoid-binding, YceI-like"/>
    <property type="match status" value="1"/>
</dbReference>
<evidence type="ECO:0000313" key="4">
    <source>
        <dbReference type="Proteomes" id="UP000321926"/>
    </source>
</evidence>
<feature type="chain" id="PRO_5022923679" evidence="1">
    <location>
        <begin position="27"/>
        <end position="218"/>
    </location>
</feature>
<evidence type="ECO:0000256" key="1">
    <source>
        <dbReference type="SAM" id="SignalP"/>
    </source>
</evidence>
<dbReference type="AlphaFoldDB" id="A0A5C8JLB6"/>
<name>A0A5C8JLB6_9BACT</name>
<dbReference type="SMART" id="SM00867">
    <property type="entry name" value="YceI"/>
    <property type="match status" value="1"/>
</dbReference>
<accession>A0A5C8JLB6</accession>
<dbReference type="InterPro" id="IPR007372">
    <property type="entry name" value="Lipid/polyisoprenoid-bd_YceI"/>
</dbReference>
<dbReference type="RefSeq" id="WP_147922573.1">
    <property type="nucleotide sequence ID" value="NZ_VRTY01000058.1"/>
</dbReference>
<evidence type="ECO:0000259" key="2">
    <source>
        <dbReference type="SMART" id="SM00867"/>
    </source>
</evidence>
<protein>
    <submittedName>
        <fullName evidence="3">YceI family protein</fullName>
    </submittedName>
</protein>
<keyword evidence="4" id="KW-1185">Reference proteome</keyword>
<dbReference type="OrthoDB" id="951410at2"/>
<dbReference type="Pfam" id="PF04264">
    <property type="entry name" value="YceI"/>
    <property type="match status" value="1"/>
</dbReference>
<feature type="domain" description="Lipid/polyisoprenoid-binding YceI-like" evidence="2">
    <location>
        <begin position="45"/>
        <end position="214"/>
    </location>
</feature>
<gene>
    <name evidence="3" type="ORF">FVR03_14990</name>
</gene>
<comment type="caution">
    <text evidence="3">The sequence shown here is derived from an EMBL/GenBank/DDBJ whole genome shotgun (WGS) entry which is preliminary data.</text>
</comment>
<organism evidence="3 4">
    <name type="scientific">Pontibacter qinzhouensis</name>
    <dbReference type="NCBI Taxonomy" id="2603253"/>
    <lineage>
        <taxon>Bacteria</taxon>
        <taxon>Pseudomonadati</taxon>
        <taxon>Bacteroidota</taxon>
        <taxon>Cytophagia</taxon>
        <taxon>Cytophagales</taxon>
        <taxon>Hymenobacteraceae</taxon>
        <taxon>Pontibacter</taxon>
    </lineage>
</organism>
<reference evidence="3 4" key="1">
    <citation type="submission" date="2019-08" db="EMBL/GenBank/DDBJ databases">
        <authorList>
            <person name="Shi S."/>
        </authorList>
    </citation>
    <scope>NUCLEOTIDE SEQUENCE [LARGE SCALE GENOMIC DNA]</scope>
    <source>
        <strain evidence="3 4">GY10130</strain>
    </source>
</reference>
<keyword evidence="1" id="KW-0732">Signal</keyword>
<evidence type="ECO:0000313" key="3">
    <source>
        <dbReference type="EMBL" id="TXK37663.1"/>
    </source>
</evidence>
<dbReference type="PANTHER" id="PTHR34406:SF1">
    <property type="entry name" value="PROTEIN YCEI"/>
    <property type="match status" value="1"/>
</dbReference>
<dbReference type="SUPFAM" id="SSF101874">
    <property type="entry name" value="YceI-like"/>
    <property type="match status" value="1"/>
</dbReference>
<dbReference type="Proteomes" id="UP000321926">
    <property type="component" value="Unassembled WGS sequence"/>
</dbReference>
<dbReference type="InterPro" id="IPR036761">
    <property type="entry name" value="TTHA0802/YceI-like_sf"/>
</dbReference>
<sequence length="218" mass="23093">MKKNTFLAAFAAVVIFSAFKSGPSETGNLAVAVTTEVAAPAKGKTYQVVLDKSELKWKAAKVVGEHYGTLRLKSGDLTADKSKVTAGTFVIDMASIVCTDNAKVGAHLLNDDFFDVPNHPTATFKITSVKPLANAAAGKPNYSVTGDMTIKGITNPVTFPAIISVKDGVVTTKADVVIDRTKFDIKYRSSNFFEGLGDKAINNDFTVALDVVAQQAAI</sequence>
<feature type="signal peptide" evidence="1">
    <location>
        <begin position="1"/>
        <end position="26"/>
    </location>
</feature>
<dbReference type="EMBL" id="VRTY01000058">
    <property type="protein sequence ID" value="TXK37663.1"/>
    <property type="molecule type" value="Genomic_DNA"/>
</dbReference>
<dbReference type="PANTHER" id="PTHR34406">
    <property type="entry name" value="PROTEIN YCEI"/>
    <property type="match status" value="1"/>
</dbReference>
<proteinExistence type="predicted"/>